<dbReference type="Proteomes" id="UP001219518">
    <property type="component" value="Unassembled WGS sequence"/>
</dbReference>
<evidence type="ECO:0000313" key="2">
    <source>
        <dbReference type="Proteomes" id="UP001219518"/>
    </source>
</evidence>
<keyword evidence="2" id="KW-1185">Reference proteome</keyword>
<reference evidence="1" key="2">
    <citation type="journal article" date="2023" name="BMC Genomics">
        <title>Pest status, molecular evolution, and epigenetic factors derived from the genome assembly of Frankliniella fusca, a thysanopteran phytovirus vector.</title>
        <authorList>
            <person name="Catto M.A."/>
            <person name="Labadie P.E."/>
            <person name="Jacobson A.L."/>
            <person name="Kennedy G.G."/>
            <person name="Srinivasan R."/>
            <person name="Hunt B.G."/>
        </authorList>
    </citation>
    <scope>NUCLEOTIDE SEQUENCE</scope>
    <source>
        <strain evidence="1">PL_HMW_Pooled</strain>
    </source>
</reference>
<comment type="caution">
    <text evidence="1">The sequence shown here is derived from an EMBL/GenBank/DDBJ whole genome shotgun (WGS) entry which is preliminary data.</text>
</comment>
<sequence length="62" mass="6759">MPFAVKTSLSVCSAISCRRPARGAVKGIIGDPVRLAWPSKKKLSAISLSEECHQFMLTIRSQ</sequence>
<name>A0AAE1LSL0_9NEOP</name>
<protein>
    <submittedName>
        <fullName evidence="1">Phosphatidylethanolamine N-methyltransferase</fullName>
    </submittedName>
</protein>
<evidence type="ECO:0000313" key="1">
    <source>
        <dbReference type="EMBL" id="KAK3928837.1"/>
    </source>
</evidence>
<accession>A0AAE1LSL0</accession>
<dbReference type="EMBL" id="JAHWGI010001356">
    <property type="protein sequence ID" value="KAK3928837.1"/>
    <property type="molecule type" value="Genomic_DNA"/>
</dbReference>
<dbReference type="PROSITE" id="PS51257">
    <property type="entry name" value="PROKAR_LIPOPROTEIN"/>
    <property type="match status" value="1"/>
</dbReference>
<dbReference type="AlphaFoldDB" id="A0AAE1LSL0"/>
<organism evidence="1 2">
    <name type="scientific">Frankliniella fusca</name>
    <dbReference type="NCBI Taxonomy" id="407009"/>
    <lineage>
        <taxon>Eukaryota</taxon>
        <taxon>Metazoa</taxon>
        <taxon>Ecdysozoa</taxon>
        <taxon>Arthropoda</taxon>
        <taxon>Hexapoda</taxon>
        <taxon>Insecta</taxon>
        <taxon>Pterygota</taxon>
        <taxon>Neoptera</taxon>
        <taxon>Paraneoptera</taxon>
        <taxon>Thysanoptera</taxon>
        <taxon>Terebrantia</taxon>
        <taxon>Thripoidea</taxon>
        <taxon>Thripidae</taxon>
        <taxon>Frankliniella</taxon>
    </lineage>
</organism>
<proteinExistence type="predicted"/>
<gene>
    <name evidence="1" type="ORF">KUF71_017061</name>
</gene>
<reference evidence="1" key="1">
    <citation type="submission" date="2021-07" db="EMBL/GenBank/DDBJ databases">
        <authorList>
            <person name="Catto M.A."/>
            <person name="Jacobson A."/>
            <person name="Kennedy G."/>
            <person name="Labadie P."/>
            <person name="Hunt B.G."/>
            <person name="Srinivasan R."/>
        </authorList>
    </citation>
    <scope>NUCLEOTIDE SEQUENCE</scope>
    <source>
        <strain evidence="1">PL_HMW_Pooled</strain>
        <tissue evidence="1">Head</tissue>
    </source>
</reference>